<feature type="domain" description="Pyruvate phosphate dikinase AMP/ATP-binding" evidence="16">
    <location>
        <begin position="126"/>
        <end position="419"/>
    </location>
</feature>
<dbReference type="GO" id="GO:0008986">
    <property type="term" value="F:pyruvate, water dikinase activity"/>
    <property type="evidence" value="ECO:0007669"/>
    <property type="project" value="UniProtKB-EC"/>
</dbReference>
<keyword evidence="12" id="KW-0460">Magnesium</keyword>
<evidence type="ECO:0000256" key="9">
    <source>
        <dbReference type="ARBA" id="ARBA00022741"/>
    </source>
</evidence>
<comment type="function">
    <text evidence="2">Catalyzes the phosphorylation of pyruvate to phosphoenolpyruvate.</text>
</comment>
<reference evidence="17" key="1">
    <citation type="journal article" date="2022" name="bioRxiv">
        <title>Thiovibrio frasassiensisgen. nov., sp. nov., an autotrophic, elemental sulfur disproportionating bacterium isolated from sulfidic karst sediment, and proposal of Thiovibrionaceae fam. nov.</title>
        <authorList>
            <person name="Aronson H."/>
            <person name="Thomas C."/>
            <person name="Bhattacharyya M."/>
            <person name="Eckstein S."/>
            <person name="Jensen S."/>
            <person name="Barco R."/>
            <person name="Macalady J."/>
            <person name="Amend J."/>
        </authorList>
    </citation>
    <scope>NUCLEOTIDE SEQUENCE</scope>
    <source>
        <strain evidence="17">RS19-109</strain>
    </source>
</reference>
<dbReference type="EMBL" id="JAPHEH010000001">
    <property type="protein sequence ID" value="MDG4476667.1"/>
    <property type="molecule type" value="Genomic_DNA"/>
</dbReference>
<dbReference type="SUPFAM" id="SSF52009">
    <property type="entry name" value="Phosphohistidine domain"/>
    <property type="match status" value="1"/>
</dbReference>
<evidence type="ECO:0000256" key="10">
    <source>
        <dbReference type="ARBA" id="ARBA00022777"/>
    </source>
</evidence>
<dbReference type="InterPro" id="IPR006319">
    <property type="entry name" value="PEP_synth"/>
</dbReference>
<accession>A0A9X4MHD8</accession>
<evidence type="ECO:0000256" key="7">
    <source>
        <dbReference type="ARBA" id="ARBA00022679"/>
    </source>
</evidence>
<evidence type="ECO:0000256" key="5">
    <source>
        <dbReference type="ARBA" id="ARBA00011996"/>
    </source>
</evidence>
<dbReference type="Gene3D" id="3.30.1490.20">
    <property type="entry name" value="ATP-grasp fold, A domain"/>
    <property type="match status" value="1"/>
</dbReference>
<dbReference type="Proteomes" id="UP001154240">
    <property type="component" value="Unassembled WGS sequence"/>
</dbReference>
<evidence type="ECO:0000256" key="2">
    <source>
        <dbReference type="ARBA" id="ARBA00002988"/>
    </source>
</evidence>
<dbReference type="RefSeq" id="WP_307633632.1">
    <property type="nucleotide sequence ID" value="NZ_JAPHEH010000001.1"/>
</dbReference>
<evidence type="ECO:0000256" key="1">
    <source>
        <dbReference type="ARBA" id="ARBA00001946"/>
    </source>
</evidence>
<comment type="pathway">
    <text evidence="3">Carbohydrate biosynthesis; gluconeogenesis.</text>
</comment>
<evidence type="ECO:0000256" key="11">
    <source>
        <dbReference type="ARBA" id="ARBA00022840"/>
    </source>
</evidence>
<keyword evidence="11" id="KW-0067">ATP-binding</keyword>
<evidence type="ECO:0000259" key="15">
    <source>
        <dbReference type="Pfam" id="PF00391"/>
    </source>
</evidence>
<name>A0A9X4MHD8_9BACT</name>
<dbReference type="InterPro" id="IPR036637">
    <property type="entry name" value="Phosphohistidine_dom_sf"/>
</dbReference>
<dbReference type="PANTHER" id="PTHR43030">
    <property type="entry name" value="PHOSPHOENOLPYRUVATE SYNTHASE"/>
    <property type="match status" value="1"/>
</dbReference>
<comment type="cofactor">
    <cofactor evidence="1">
        <name>Mg(2+)</name>
        <dbReference type="ChEBI" id="CHEBI:18420"/>
    </cofactor>
</comment>
<dbReference type="Gene3D" id="3.50.30.10">
    <property type="entry name" value="Phosphohistidine domain"/>
    <property type="match status" value="1"/>
</dbReference>
<evidence type="ECO:0000256" key="8">
    <source>
        <dbReference type="ARBA" id="ARBA00022723"/>
    </source>
</evidence>
<evidence type="ECO:0000256" key="12">
    <source>
        <dbReference type="ARBA" id="ARBA00022842"/>
    </source>
</evidence>
<evidence type="ECO:0000259" key="16">
    <source>
        <dbReference type="Pfam" id="PF01326"/>
    </source>
</evidence>
<dbReference type="InterPro" id="IPR002192">
    <property type="entry name" value="PPDK_AMP/ATP-bd"/>
</dbReference>
<organism evidence="17 18">
    <name type="scientific">Thiovibrio frasassiensis</name>
    <dbReference type="NCBI Taxonomy" id="2984131"/>
    <lineage>
        <taxon>Bacteria</taxon>
        <taxon>Pseudomonadati</taxon>
        <taxon>Thermodesulfobacteriota</taxon>
        <taxon>Desulfobulbia</taxon>
        <taxon>Desulfobulbales</taxon>
        <taxon>Thiovibrionaceae</taxon>
        <taxon>Thiovibrio</taxon>
    </lineage>
</organism>
<comment type="caution">
    <text evidence="17">The sequence shown here is derived from an EMBL/GenBank/DDBJ whole genome shotgun (WGS) entry which is preliminary data.</text>
</comment>
<dbReference type="GO" id="GO:0005524">
    <property type="term" value="F:ATP binding"/>
    <property type="evidence" value="ECO:0007669"/>
    <property type="project" value="UniProtKB-KW"/>
</dbReference>
<dbReference type="EC" id="2.7.9.2" evidence="5"/>
<dbReference type="Pfam" id="PF00391">
    <property type="entry name" value="PEP-utilizers"/>
    <property type="match status" value="1"/>
</dbReference>
<evidence type="ECO:0000256" key="4">
    <source>
        <dbReference type="ARBA" id="ARBA00007837"/>
    </source>
</evidence>
<dbReference type="Pfam" id="PF01326">
    <property type="entry name" value="PPDK_N"/>
    <property type="match status" value="1"/>
</dbReference>
<evidence type="ECO:0000313" key="18">
    <source>
        <dbReference type="Proteomes" id="UP001154240"/>
    </source>
</evidence>
<keyword evidence="9" id="KW-0547">Nucleotide-binding</keyword>
<reference evidence="17" key="2">
    <citation type="submission" date="2022-10" db="EMBL/GenBank/DDBJ databases">
        <authorList>
            <person name="Aronson H.S."/>
        </authorList>
    </citation>
    <scope>NUCLEOTIDE SEQUENCE</scope>
    <source>
        <strain evidence="17">RS19-109</strain>
    </source>
</reference>
<evidence type="ECO:0000256" key="14">
    <source>
        <dbReference type="ARBA" id="ARBA00047700"/>
    </source>
</evidence>
<dbReference type="SUPFAM" id="SSF56059">
    <property type="entry name" value="Glutathione synthetase ATP-binding domain-like"/>
    <property type="match status" value="1"/>
</dbReference>
<dbReference type="AlphaFoldDB" id="A0A9X4MHD8"/>
<protein>
    <recommendedName>
        <fullName evidence="6">Phosphoenolpyruvate synthase</fullName>
        <ecNumber evidence="5">2.7.9.2</ecNumber>
    </recommendedName>
    <alternativeName>
        <fullName evidence="13">Pyruvate, water dikinase</fullName>
    </alternativeName>
</protein>
<dbReference type="Gene3D" id="3.30.470.20">
    <property type="entry name" value="ATP-grasp fold, B domain"/>
    <property type="match status" value="1"/>
</dbReference>
<keyword evidence="8" id="KW-0479">Metal-binding</keyword>
<dbReference type="PANTHER" id="PTHR43030:SF1">
    <property type="entry name" value="PHOSPHOENOLPYRUVATE SYNTHASE"/>
    <property type="match status" value="1"/>
</dbReference>
<proteinExistence type="inferred from homology"/>
<comment type="catalytic activity">
    <reaction evidence="14">
        <text>pyruvate + ATP + H2O = phosphoenolpyruvate + AMP + phosphate + 2 H(+)</text>
        <dbReference type="Rhea" id="RHEA:11364"/>
        <dbReference type="ChEBI" id="CHEBI:15361"/>
        <dbReference type="ChEBI" id="CHEBI:15377"/>
        <dbReference type="ChEBI" id="CHEBI:15378"/>
        <dbReference type="ChEBI" id="CHEBI:30616"/>
        <dbReference type="ChEBI" id="CHEBI:43474"/>
        <dbReference type="ChEBI" id="CHEBI:58702"/>
        <dbReference type="ChEBI" id="CHEBI:456215"/>
        <dbReference type="EC" id="2.7.9.2"/>
    </reaction>
</comment>
<evidence type="ECO:0000313" key="17">
    <source>
        <dbReference type="EMBL" id="MDG4476667.1"/>
    </source>
</evidence>
<evidence type="ECO:0000256" key="6">
    <source>
        <dbReference type="ARBA" id="ARBA00021623"/>
    </source>
</evidence>
<dbReference type="InterPro" id="IPR013815">
    <property type="entry name" value="ATP_grasp_subdomain_1"/>
</dbReference>
<gene>
    <name evidence="17" type="ORF">OLX77_10940</name>
</gene>
<sequence>MKLPANPFLSTTKGETASFASSFRLFRRLLSLNNTVLEKIGRMEGALAGEYVFDRKFLSEAVAELNELVREVVSCLGSLTNNRYLVLYDCYEEIAGKLSGLALEYAGPYDRSLTLAYPLLNSDFEELVGGKNAVLSEIRNRLHLRTPDGFAITAAAYRGFMEANGLFAAIDSISAGTASSRDRSAAISRLIDQARFPEVLVAAVKDGLKELLNRAGGPAPLAVRSSGLGEDAETRSFAGQFHSVLAVRPELSSVLEAYRAVITSRFSVAALEYLGPAATSRDLPMAAGVQPMIQGRIAGVTYSRVPESPEKNQLLITALRGSAHDLVSGRRQAERFVLSRLWPFTPLSSELVVEEDFPSTRKALDMLPSGLRRGSATLTPKELAKLAEQALLLEKTFGEAQDIEWALADEPVILQSRALSLPAKPPPRPGELAAELAAATPLMSGKGQVAQLGIAAGRVVHVDQNTDPEQFPVGAIAVARFPSPQLSPIVWRAAAMITEIGGPTGHLATIAREYRTPALFGTGEAINLLAEGAEVTVDVENKQVYQGIIEGLVRLHAAEQDDYRASQELRILRRILRWVAPITLSDPTSRDFKAENCRTFHDILRFAHEKAIDALIHFHADRSGSQEELSRSVRLPIPLKLRVIDLGSGLRPEAPATGAISMEMLNSRPLNAILHGFLKDDQGGREPAPLGLRDILAGISKPLALLTGPAYPGDNLGIIAEHYCNLCLRLGYHLNVVDAYMSPDPDNNYIYFRFAGGMAEKAKREWRARLISAILSGLYFKVERKGDLVIAKARNLDIPRMERVLVRLGELISFTRQLDVRMRDEAAIEEFFQRFLVSIKQEQDGGEG</sequence>
<dbReference type="InterPro" id="IPR008279">
    <property type="entry name" value="PEP-util_enz_mobile_dom"/>
</dbReference>
<dbReference type="GO" id="GO:0046872">
    <property type="term" value="F:metal ion binding"/>
    <property type="evidence" value="ECO:0007669"/>
    <property type="project" value="UniProtKB-KW"/>
</dbReference>
<evidence type="ECO:0000256" key="3">
    <source>
        <dbReference type="ARBA" id="ARBA00004742"/>
    </source>
</evidence>
<comment type="similarity">
    <text evidence="4">Belongs to the PEP-utilizing enzyme family.</text>
</comment>
<feature type="domain" description="PEP-utilising enzyme mobile" evidence="15">
    <location>
        <begin position="472"/>
        <end position="540"/>
    </location>
</feature>
<keyword evidence="7" id="KW-0808">Transferase</keyword>
<keyword evidence="18" id="KW-1185">Reference proteome</keyword>
<keyword evidence="10" id="KW-0418">Kinase</keyword>
<evidence type="ECO:0000256" key="13">
    <source>
        <dbReference type="ARBA" id="ARBA00033470"/>
    </source>
</evidence>